<dbReference type="PANTHER" id="PTHR32268">
    <property type="entry name" value="HOMOSERINE O-ACETYLTRANSFERASE"/>
    <property type="match status" value="1"/>
</dbReference>
<evidence type="ECO:0008006" key="3">
    <source>
        <dbReference type="Google" id="ProtNLM"/>
    </source>
</evidence>
<protein>
    <recommendedName>
        <fullName evidence="3">AB hydrolase-1 domain-containing protein</fullName>
    </recommendedName>
</protein>
<dbReference type="EMBL" id="KB446545">
    <property type="protein sequence ID" value="EME39252.1"/>
    <property type="molecule type" value="Genomic_DNA"/>
</dbReference>
<dbReference type="PANTHER" id="PTHR32268:SF15">
    <property type="entry name" value="HOMOSERINE ACETYLTRANSFERASE FAMILY PROTEIN (AFU_ORTHOLOGUE AFUA_1G15350)"/>
    <property type="match status" value="1"/>
</dbReference>
<dbReference type="SUPFAM" id="SSF53474">
    <property type="entry name" value="alpha/beta-Hydrolases"/>
    <property type="match status" value="1"/>
</dbReference>
<reference evidence="1 2" key="2">
    <citation type="journal article" date="2012" name="PLoS Pathog.">
        <title>Diverse lifestyles and strategies of plant pathogenesis encoded in the genomes of eighteen Dothideomycetes fungi.</title>
        <authorList>
            <person name="Ohm R.A."/>
            <person name="Feau N."/>
            <person name="Henrissat B."/>
            <person name="Schoch C.L."/>
            <person name="Horwitz B.A."/>
            <person name="Barry K.W."/>
            <person name="Condon B.J."/>
            <person name="Copeland A.C."/>
            <person name="Dhillon B."/>
            <person name="Glaser F."/>
            <person name="Hesse C.N."/>
            <person name="Kosti I."/>
            <person name="LaButti K."/>
            <person name="Lindquist E.A."/>
            <person name="Lucas S."/>
            <person name="Salamov A.A."/>
            <person name="Bradshaw R.E."/>
            <person name="Ciuffetti L."/>
            <person name="Hamelin R.C."/>
            <person name="Kema G.H.J."/>
            <person name="Lawrence C."/>
            <person name="Scott J.A."/>
            <person name="Spatafora J.W."/>
            <person name="Turgeon B.G."/>
            <person name="de Wit P.J.G.M."/>
            <person name="Zhong S."/>
            <person name="Goodwin S.B."/>
            <person name="Grigoriev I.V."/>
        </authorList>
    </citation>
    <scope>NUCLEOTIDE SEQUENCE [LARGE SCALE GENOMIC DNA]</scope>
    <source>
        <strain evidence="2">NZE10 / CBS 128990</strain>
    </source>
</reference>
<name>M2XIF8_DOTSN</name>
<reference evidence="2" key="1">
    <citation type="journal article" date="2012" name="PLoS Genet.">
        <title>The genomes of the fungal plant pathogens Cladosporium fulvum and Dothistroma septosporum reveal adaptation to different hosts and lifestyles but also signatures of common ancestry.</title>
        <authorList>
            <person name="de Wit P.J.G.M."/>
            <person name="van der Burgt A."/>
            <person name="Oekmen B."/>
            <person name="Stergiopoulos I."/>
            <person name="Abd-Elsalam K.A."/>
            <person name="Aerts A.L."/>
            <person name="Bahkali A.H."/>
            <person name="Beenen H.G."/>
            <person name="Chettri P."/>
            <person name="Cox M.P."/>
            <person name="Datema E."/>
            <person name="de Vries R.P."/>
            <person name="Dhillon B."/>
            <person name="Ganley A.R."/>
            <person name="Griffiths S.A."/>
            <person name="Guo Y."/>
            <person name="Hamelin R.C."/>
            <person name="Henrissat B."/>
            <person name="Kabir M.S."/>
            <person name="Jashni M.K."/>
            <person name="Kema G."/>
            <person name="Klaubauf S."/>
            <person name="Lapidus A."/>
            <person name="Levasseur A."/>
            <person name="Lindquist E."/>
            <person name="Mehrabi R."/>
            <person name="Ohm R.A."/>
            <person name="Owen T.J."/>
            <person name="Salamov A."/>
            <person name="Schwelm A."/>
            <person name="Schijlen E."/>
            <person name="Sun H."/>
            <person name="van den Burg H.A."/>
            <person name="van Ham R.C.H.J."/>
            <person name="Zhang S."/>
            <person name="Goodwin S.B."/>
            <person name="Grigoriev I.V."/>
            <person name="Collemare J."/>
            <person name="Bradshaw R.E."/>
        </authorList>
    </citation>
    <scope>NUCLEOTIDE SEQUENCE [LARGE SCALE GENOMIC DNA]</scope>
    <source>
        <strain evidence="2">NZE10 / CBS 128990</strain>
    </source>
</reference>
<dbReference type="Gene3D" id="3.40.50.1820">
    <property type="entry name" value="alpha/beta hydrolase"/>
    <property type="match status" value="1"/>
</dbReference>
<organism evidence="1 2">
    <name type="scientific">Dothistroma septosporum (strain NZE10 / CBS 128990)</name>
    <name type="common">Red band needle blight fungus</name>
    <name type="synonym">Mycosphaerella pini</name>
    <dbReference type="NCBI Taxonomy" id="675120"/>
    <lineage>
        <taxon>Eukaryota</taxon>
        <taxon>Fungi</taxon>
        <taxon>Dikarya</taxon>
        <taxon>Ascomycota</taxon>
        <taxon>Pezizomycotina</taxon>
        <taxon>Dothideomycetes</taxon>
        <taxon>Dothideomycetidae</taxon>
        <taxon>Mycosphaerellales</taxon>
        <taxon>Mycosphaerellaceae</taxon>
        <taxon>Dothistroma</taxon>
    </lineage>
</organism>
<evidence type="ECO:0000313" key="2">
    <source>
        <dbReference type="Proteomes" id="UP000016933"/>
    </source>
</evidence>
<gene>
    <name evidence="1" type="ORF">DOTSEDRAFT_75098</name>
</gene>
<keyword evidence="2" id="KW-1185">Reference proteome</keyword>
<accession>M2XIF8</accession>
<dbReference type="InterPro" id="IPR008220">
    <property type="entry name" value="HAT_MetX-like"/>
</dbReference>
<dbReference type="HOGENOM" id="CLU_028760_2_1_1"/>
<dbReference type="GO" id="GO:0016747">
    <property type="term" value="F:acyltransferase activity, transferring groups other than amino-acyl groups"/>
    <property type="evidence" value="ECO:0007669"/>
    <property type="project" value="InterPro"/>
</dbReference>
<dbReference type="InterPro" id="IPR029058">
    <property type="entry name" value="AB_hydrolase_fold"/>
</dbReference>
<dbReference type="eggNOG" id="ENOG502QVPA">
    <property type="taxonomic scope" value="Eukaryota"/>
</dbReference>
<dbReference type="STRING" id="675120.M2XIF8"/>
<dbReference type="OMA" id="QAYHWAT"/>
<sequence length="207" mass="23537">MGGQQAYHMSTLYPDFVSNMVCIAGSARTSWHNWCFLEGPKQALVNSIDFHDGHYTQPVLRGTKAFFRVYATWALSPQWFRLKSWEQVDFTTLEGYLEARWSGPADANNLLAMLWTWQQGDIGLYHPEDDGVLGKTLGRIKARCLLLPMRTDQYFPPEDNEEEVKILREGVCKVVETIWGHIAGGGNGTREDTDAIKRAVAEFLHIQ</sequence>
<dbReference type="Proteomes" id="UP000016933">
    <property type="component" value="Unassembled WGS sequence"/>
</dbReference>
<evidence type="ECO:0000313" key="1">
    <source>
        <dbReference type="EMBL" id="EME39252.1"/>
    </source>
</evidence>
<dbReference type="AlphaFoldDB" id="M2XIF8"/>
<proteinExistence type="predicted"/>
<dbReference type="OrthoDB" id="9972683at2759"/>